<organism evidence="1 2">
    <name type="scientific">Punica granatum</name>
    <name type="common">Pomegranate</name>
    <dbReference type="NCBI Taxonomy" id="22663"/>
    <lineage>
        <taxon>Eukaryota</taxon>
        <taxon>Viridiplantae</taxon>
        <taxon>Streptophyta</taxon>
        <taxon>Embryophyta</taxon>
        <taxon>Tracheophyta</taxon>
        <taxon>Spermatophyta</taxon>
        <taxon>Magnoliopsida</taxon>
        <taxon>eudicotyledons</taxon>
        <taxon>Gunneridae</taxon>
        <taxon>Pentapetalae</taxon>
        <taxon>rosids</taxon>
        <taxon>malvids</taxon>
        <taxon>Myrtales</taxon>
        <taxon>Lythraceae</taxon>
        <taxon>Punica</taxon>
    </lineage>
</organism>
<evidence type="ECO:0000313" key="2">
    <source>
        <dbReference type="Proteomes" id="UP000233551"/>
    </source>
</evidence>
<sequence length="165" mass="18601">MALSLVLTLPDCTNCFKFLHSLNGKRSPGRGTYLAYPCTTRITAGTNGSYRGNRSVVKFCRYAVGIVMRGRTDGISTNPSVSKIPREAGVGVPSDYGHNMRRGYFMYEGEKPNSKDRRFYKLLEYYNKPGWHGQKKHSALSIATRIMSVKFDYNVWQGAIDDVLK</sequence>
<dbReference type="Proteomes" id="UP000233551">
    <property type="component" value="Unassembled WGS sequence"/>
</dbReference>
<keyword evidence="2" id="KW-1185">Reference proteome</keyword>
<evidence type="ECO:0000313" key="1">
    <source>
        <dbReference type="EMBL" id="PKI64625.1"/>
    </source>
</evidence>
<accession>A0A2I0K7U6</accession>
<dbReference type="AlphaFoldDB" id="A0A2I0K7U6"/>
<comment type="caution">
    <text evidence="1">The sequence shown here is derived from an EMBL/GenBank/DDBJ whole genome shotgun (WGS) entry which is preliminary data.</text>
</comment>
<protein>
    <submittedName>
        <fullName evidence="1">Uncharacterized protein</fullName>
    </submittedName>
</protein>
<proteinExistence type="predicted"/>
<reference evidence="1 2" key="1">
    <citation type="submission" date="2017-11" db="EMBL/GenBank/DDBJ databases">
        <title>De-novo sequencing of pomegranate (Punica granatum L.) genome.</title>
        <authorList>
            <person name="Akparov Z."/>
            <person name="Amiraslanov A."/>
            <person name="Hajiyeva S."/>
            <person name="Abbasov M."/>
            <person name="Kaur K."/>
            <person name="Hamwieh A."/>
            <person name="Solovyev V."/>
            <person name="Salamov A."/>
            <person name="Braich B."/>
            <person name="Kosarev P."/>
            <person name="Mahmoud A."/>
            <person name="Hajiyev E."/>
            <person name="Babayeva S."/>
            <person name="Izzatullayeva V."/>
            <person name="Mammadov A."/>
            <person name="Mammadov A."/>
            <person name="Sharifova S."/>
            <person name="Ojaghi J."/>
            <person name="Eynullazada K."/>
            <person name="Bayramov B."/>
            <person name="Abdulazimova A."/>
            <person name="Shahmuradov I."/>
        </authorList>
    </citation>
    <scope>NUCLEOTIDE SEQUENCE [LARGE SCALE GENOMIC DNA]</scope>
    <source>
        <strain evidence="2">cv. AG2017</strain>
        <tissue evidence="1">Leaf</tissue>
    </source>
</reference>
<name>A0A2I0K7U6_PUNGR</name>
<gene>
    <name evidence="1" type="ORF">CRG98_015057</name>
</gene>
<dbReference type="EMBL" id="PGOL01000803">
    <property type="protein sequence ID" value="PKI64625.1"/>
    <property type="molecule type" value="Genomic_DNA"/>
</dbReference>